<name>A0A0E9QTH5_ANGAN</name>
<reference evidence="1" key="2">
    <citation type="journal article" date="2015" name="Fish Shellfish Immunol.">
        <title>Early steps in the European eel (Anguilla anguilla)-Vibrio vulnificus interaction in the gills: Role of the RtxA13 toxin.</title>
        <authorList>
            <person name="Callol A."/>
            <person name="Pajuelo D."/>
            <person name="Ebbesson L."/>
            <person name="Teles M."/>
            <person name="MacKenzie S."/>
            <person name="Amaro C."/>
        </authorList>
    </citation>
    <scope>NUCLEOTIDE SEQUENCE</scope>
</reference>
<protein>
    <submittedName>
        <fullName evidence="1">Uncharacterized protein</fullName>
    </submittedName>
</protein>
<evidence type="ECO:0000313" key="1">
    <source>
        <dbReference type="EMBL" id="JAH20246.1"/>
    </source>
</evidence>
<proteinExistence type="predicted"/>
<dbReference type="EMBL" id="GBXM01088331">
    <property type="protein sequence ID" value="JAH20246.1"/>
    <property type="molecule type" value="Transcribed_RNA"/>
</dbReference>
<dbReference type="AlphaFoldDB" id="A0A0E9QTH5"/>
<accession>A0A0E9QTH5</accession>
<reference evidence="1" key="1">
    <citation type="submission" date="2014-11" db="EMBL/GenBank/DDBJ databases">
        <authorList>
            <person name="Amaro Gonzalez C."/>
        </authorList>
    </citation>
    <scope>NUCLEOTIDE SEQUENCE</scope>
</reference>
<sequence>MMFFVFAEMHIITLPKSLSFSPVLWISDILGGSGKCLEGSIR</sequence>
<organism evidence="1">
    <name type="scientific">Anguilla anguilla</name>
    <name type="common">European freshwater eel</name>
    <name type="synonym">Muraena anguilla</name>
    <dbReference type="NCBI Taxonomy" id="7936"/>
    <lineage>
        <taxon>Eukaryota</taxon>
        <taxon>Metazoa</taxon>
        <taxon>Chordata</taxon>
        <taxon>Craniata</taxon>
        <taxon>Vertebrata</taxon>
        <taxon>Euteleostomi</taxon>
        <taxon>Actinopterygii</taxon>
        <taxon>Neopterygii</taxon>
        <taxon>Teleostei</taxon>
        <taxon>Anguilliformes</taxon>
        <taxon>Anguillidae</taxon>
        <taxon>Anguilla</taxon>
    </lineage>
</organism>